<dbReference type="EMBL" id="CTRP01000014">
    <property type="protein sequence ID" value="CQR73804.1"/>
    <property type="molecule type" value="Genomic_DNA"/>
</dbReference>
<evidence type="ECO:0000313" key="1">
    <source>
        <dbReference type="EMBL" id="CQR73804.1"/>
    </source>
</evidence>
<name>A0A0U1L4J3_9FIRM</name>
<dbReference type="Proteomes" id="UP000049855">
    <property type="component" value="Unassembled WGS sequence"/>
</dbReference>
<proteinExistence type="predicted"/>
<keyword evidence="2" id="KW-1185">Reference proteome</keyword>
<protein>
    <submittedName>
        <fullName evidence="1">Uncharacterized protein</fullName>
    </submittedName>
</protein>
<organism evidence="1 2">
    <name type="scientific">Sporomusa ovata</name>
    <dbReference type="NCBI Taxonomy" id="2378"/>
    <lineage>
        <taxon>Bacteria</taxon>
        <taxon>Bacillati</taxon>
        <taxon>Bacillota</taxon>
        <taxon>Negativicutes</taxon>
        <taxon>Selenomonadales</taxon>
        <taxon>Sporomusaceae</taxon>
        <taxon>Sporomusa</taxon>
    </lineage>
</organism>
<reference evidence="2" key="1">
    <citation type="submission" date="2015-03" db="EMBL/GenBank/DDBJ databases">
        <authorList>
            <person name="Nijsse Bart"/>
        </authorList>
    </citation>
    <scope>NUCLEOTIDE SEQUENCE [LARGE SCALE GENOMIC DNA]</scope>
</reference>
<sequence>MKNIPLLGWMLRLGLIGKEFETCRLHFLRNLSGNSAWRKAA</sequence>
<evidence type="ECO:0000313" key="2">
    <source>
        <dbReference type="Proteomes" id="UP000049855"/>
    </source>
</evidence>
<dbReference type="AlphaFoldDB" id="A0A0U1L4J3"/>
<gene>
    <name evidence="1" type="ORF">SpAn4DRAFT_0266</name>
</gene>
<accession>A0A0U1L4J3</accession>